<dbReference type="Gene3D" id="3.40.50.20">
    <property type="match status" value="1"/>
</dbReference>
<keyword evidence="8" id="KW-1185">Reference proteome</keyword>
<dbReference type="GO" id="GO:0008716">
    <property type="term" value="F:D-alanine-D-alanine ligase activity"/>
    <property type="evidence" value="ECO:0007669"/>
    <property type="project" value="UniProtKB-EC"/>
</dbReference>
<protein>
    <submittedName>
        <fullName evidence="7">Putative D-alanine--D-alanine ligase (Modular protein)</fullName>
        <ecNumber evidence="7">6.3.2.4</ecNumber>
    </submittedName>
</protein>
<evidence type="ECO:0000313" key="8">
    <source>
        <dbReference type="Proteomes" id="UP000011704"/>
    </source>
</evidence>
<dbReference type="Gene3D" id="3.30.1490.20">
    <property type="entry name" value="ATP-grasp fold, A domain"/>
    <property type="match status" value="1"/>
</dbReference>
<comment type="caution">
    <text evidence="7">The sequence shown here is derived from an EMBL/GenBank/DDBJ whole genome shotgun (WGS) entry which is preliminary data.</text>
</comment>
<dbReference type="HOGENOM" id="CLU_461404_0_0_0"/>
<feature type="compositionally biased region" description="Basic and acidic residues" evidence="5">
    <location>
        <begin position="552"/>
        <end position="575"/>
    </location>
</feature>
<gene>
    <name evidence="7" type="ORF">NITGR_610025</name>
</gene>
<evidence type="ECO:0000256" key="5">
    <source>
        <dbReference type="SAM" id="MobiDB-lite"/>
    </source>
</evidence>
<feature type="domain" description="ATP-grasp" evidence="6">
    <location>
        <begin position="119"/>
        <end position="317"/>
    </location>
</feature>
<dbReference type="PROSITE" id="PS50975">
    <property type="entry name" value="ATP_GRASP"/>
    <property type="match status" value="1"/>
</dbReference>
<reference evidence="7 8" key="1">
    <citation type="journal article" date="2013" name="Front. Microbiol.">
        <title>The genome of Nitrospina gracilis illuminates the metabolism and evolution of the major marine nitrite oxidizer.</title>
        <authorList>
            <person name="Luecker S."/>
            <person name="Nowka B."/>
            <person name="Rattei T."/>
            <person name="Spieck E."/>
            <person name="and Daims H."/>
        </authorList>
    </citation>
    <scope>NUCLEOTIDE SEQUENCE [LARGE SCALE GENOMIC DNA]</scope>
    <source>
        <strain evidence="7 8">3/211</strain>
    </source>
</reference>
<dbReference type="InterPro" id="IPR016185">
    <property type="entry name" value="PreATP-grasp_dom_sf"/>
</dbReference>
<dbReference type="PANTHER" id="PTHR23132">
    <property type="entry name" value="D-ALANINE--D-ALANINE LIGASE"/>
    <property type="match status" value="1"/>
</dbReference>
<evidence type="ECO:0000256" key="2">
    <source>
        <dbReference type="ARBA" id="ARBA00022598"/>
    </source>
</evidence>
<dbReference type="EC" id="6.3.2.4" evidence="7"/>
<comment type="similarity">
    <text evidence="1">Belongs to the D-alanine--D-alanine ligase family.</text>
</comment>
<name>M1YZX0_NITG3</name>
<dbReference type="Gene3D" id="3.30.470.20">
    <property type="entry name" value="ATP-grasp fold, B domain"/>
    <property type="match status" value="1"/>
</dbReference>
<evidence type="ECO:0000256" key="3">
    <source>
        <dbReference type="ARBA" id="ARBA00023316"/>
    </source>
</evidence>
<organism evidence="7 8">
    <name type="scientific">Nitrospina gracilis (strain 3/211)</name>
    <dbReference type="NCBI Taxonomy" id="1266370"/>
    <lineage>
        <taxon>Bacteria</taxon>
        <taxon>Pseudomonadati</taxon>
        <taxon>Nitrospinota/Tectimicrobiota group</taxon>
        <taxon>Nitrospinota</taxon>
        <taxon>Nitrospinia</taxon>
        <taxon>Nitrospinales</taxon>
        <taxon>Nitrospinaceae</taxon>
        <taxon>Nitrospina</taxon>
    </lineage>
</organism>
<feature type="region of interest" description="Disordered" evidence="5">
    <location>
        <begin position="549"/>
        <end position="575"/>
    </location>
</feature>
<dbReference type="STRING" id="1266370.NITGR_610025"/>
<evidence type="ECO:0000259" key="6">
    <source>
        <dbReference type="PROSITE" id="PS50975"/>
    </source>
</evidence>
<dbReference type="AlphaFoldDB" id="M1YZX0"/>
<dbReference type="InParanoid" id="M1YZX0"/>
<dbReference type="InterPro" id="IPR013815">
    <property type="entry name" value="ATP_grasp_subdomain_1"/>
</dbReference>
<keyword evidence="4" id="KW-0547">Nucleotide-binding</keyword>
<evidence type="ECO:0000256" key="4">
    <source>
        <dbReference type="PROSITE-ProRule" id="PRU00409"/>
    </source>
</evidence>
<dbReference type="PANTHER" id="PTHR23132:SF23">
    <property type="entry name" value="D-ALANINE--D-ALANINE LIGASE B"/>
    <property type="match status" value="1"/>
</dbReference>
<dbReference type="SUPFAM" id="SSF53187">
    <property type="entry name" value="Zn-dependent exopeptidases"/>
    <property type="match status" value="1"/>
</dbReference>
<accession>M1YZX0</accession>
<keyword evidence="3" id="KW-0961">Cell wall biogenesis/degradation</keyword>
<dbReference type="Proteomes" id="UP000011704">
    <property type="component" value="Unassembled WGS sequence"/>
</dbReference>
<dbReference type="GO" id="GO:0071555">
    <property type="term" value="P:cell wall organization"/>
    <property type="evidence" value="ECO:0007669"/>
    <property type="project" value="UniProtKB-KW"/>
</dbReference>
<dbReference type="GO" id="GO:0046872">
    <property type="term" value="F:metal ion binding"/>
    <property type="evidence" value="ECO:0007669"/>
    <property type="project" value="InterPro"/>
</dbReference>
<sequence length="591" mass="66725">MKVAVIYNKNQSEVINVFGAQNREIYNPKTVERVASSLEKGGHNVRVIDGNIHLIEKLNEFMPKVMHGEQPGMVFNMAYGIQGVSRYTHVPALLEMVGIPYVGSSPAGHGIALDKITSKVLFQANNVATPRYWSFFSEEQIPGDIPFPVIVKPKMEAVSMGIEVVHDIERLRETVKTLVKEYSQQVLVEEFIPGREFAVGLLGNGDPEVLPIVEFDMEGDPNAIQTYDEKMKKPKEKVCPAKIDEATAEKMGELTKGAFRALGLYDFCRADFRMDDKGNLYVLELNSMASLGLTGSYVHAAKVAGYTYETLINRMLDVAVERYFGEKDINEVPEKESFFKSLLKSQTTSLPVRLRSHLRGNVSTMEDFLAHMVEINSYARNLDGVNSLGKWVSNHLGRMGFQREVHTKAEFGNVLYFSNHTGEENDVLLIGQLDNPIPSQDYVAYQEERGKLYGSGVYYGKGGLAILLGALQALRYTRSLKKGEMRHPVDIRRNRRRAHFKRAHRRPVQQIKICDWFTGSGAFRPGNHIVFRSDEIQRGDQVRPGEIVQDQRGTDRPDLIPHTKDQRSSQDDHEGRGCVCCHHFDQYPGTR</sequence>
<dbReference type="Gene3D" id="3.40.630.10">
    <property type="entry name" value="Zn peptidases"/>
    <property type="match status" value="1"/>
</dbReference>
<dbReference type="RefSeq" id="WP_005009738.1">
    <property type="nucleotide sequence ID" value="NZ_HG422173.1"/>
</dbReference>
<dbReference type="InterPro" id="IPR011761">
    <property type="entry name" value="ATP-grasp"/>
</dbReference>
<dbReference type="OrthoDB" id="9813261at2"/>
<dbReference type="Pfam" id="PF07478">
    <property type="entry name" value="Dala_Dala_lig_C"/>
    <property type="match status" value="1"/>
</dbReference>
<dbReference type="EMBL" id="CAQJ01000068">
    <property type="protein sequence ID" value="CCQ91267.1"/>
    <property type="molecule type" value="Genomic_DNA"/>
</dbReference>
<keyword evidence="4" id="KW-0067">ATP-binding</keyword>
<dbReference type="SUPFAM" id="SSF56059">
    <property type="entry name" value="Glutathione synthetase ATP-binding domain-like"/>
    <property type="match status" value="1"/>
</dbReference>
<dbReference type="SUPFAM" id="SSF52440">
    <property type="entry name" value="PreATP-grasp domain"/>
    <property type="match status" value="1"/>
</dbReference>
<dbReference type="InterPro" id="IPR011095">
    <property type="entry name" value="Dala_Dala_lig_C"/>
</dbReference>
<dbReference type="GO" id="GO:0005524">
    <property type="term" value="F:ATP binding"/>
    <property type="evidence" value="ECO:0007669"/>
    <property type="project" value="UniProtKB-UniRule"/>
</dbReference>
<evidence type="ECO:0000256" key="1">
    <source>
        <dbReference type="ARBA" id="ARBA00010871"/>
    </source>
</evidence>
<proteinExistence type="inferred from homology"/>
<keyword evidence="2 7" id="KW-0436">Ligase</keyword>
<evidence type="ECO:0000313" key="7">
    <source>
        <dbReference type="EMBL" id="CCQ91267.1"/>
    </source>
</evidence>